<dbReference type="PANTHER" id="PTHR45749">
    <property type="match status" value="1"/>
</dbReference>
<dbReference type="Proteomes" id="UP001159042">
    <property type="component" value="Unassembled WGS sequence"/>
</dbReference>
<dbReference type="SUPFAM" id="SSF53098">
    <property type="entry name" value="Ribonuclease H-like"/>
    <property type="match status" value="1"/>
</dbReference>
<dbReference type="PANTHER" id="PTHR45749:SF28">
    <property type="entry name" value="ZINC FINGER MYM-TYPE PROTEIN 1-LIKE-RELATED"/>
    <property type="match status" value="1"/>
</dbReference>
<evidence type="ECO:0000313" key="3">
    <source>
        <dbReference type="Proteomes" id="UP001159042"/>
    </source>
</evidence>
<feature type="domain" description="DUF4371" evidence="1">
    <location>
        <begin position="56"/>
        <end position="148"/>
    </location>
</feature>
<dbReference type="InterPro" id="IPR025398">
    <property type="entry name" value="DUF4371"/>
</dbReference>
<dbReference type="EMBL" id="JANEYG010000151">
    <property type="protein sequence ID" value="KAJ8912005.1"/>
    <property type="molecule type" value="Genomic_DNA"/>
</dbReference>
<accession>A0AAV8VDC7</accession>
<name>A0AAV8VDC7_9CUCU</name>
<gene>
    <name evidence="2" type="ORF">NQ315_003542</name>
</gene>
<dbReference type="Pfam" id="PF14291">
    <property type="entry name" value="DUF4371"/>
    <property type="match status" value="1"/>
</dbReference>
<proteinExistence type="predicted"/>
<organism evidence="2 3">
    <name type="scientific">Exocentrus adspersus</name>
    <dbReference type="NCBI Taxonomy" id="1586481"/>
    <lineage>
        <taxon>Eukaryota</taxon>
        <taxon>Metazoa</taxon>
        <taxon>Ecdysozoa</taxon>
        <taxon>Arthropoda</taxon>
        <taxon>Hexapoda</taxon>
        <taxon>Insecta</taxon>
        <taxon>Pterygota</taxon>
        <taxon>Neoptera</taxon>
        <taxon>Endopterygota</taxon>
        <taxon>Coleoptera</taxon>
        <taxon>Polyphaga</taxon>
        <taxon>Cucujiformia</taxon>
        <taxon>Chrysomeloidea</taxon>
        <taxon>Cerambycidae</taxon>
        <taxon>Lamiinae</taxon>
        <taxon>Acanthocinini</taxon>
        <taxon>Exocentrus</taxon>
    </lineage>
</organism>
<dbReference type="AlphaFoldDB" id="A0AAV8VDC7"/>
<protein>
    <recommendedName>
        <fullName evidence="1">DUF4371 domain-containing protein</fullName>
    </recommendedName>
</protein>
<sequence length="557" mass="64235">MDSGSNSQISVTVTTEGGNVIEGDENRAIIKRLIDMVIYFATQKQAFRGHDESEKSINQEIENALCFSWQVDETTDCKCMSQLSVVFRYINEGKVVERFMGFFDVSGGKKAEDLFNLLIQNFKKFDIENKLVGQTYDGASIMSGDLNGLQARIKTVAPQALFTHCYAHRLNLILQDAAMKIKEYRIFLANISGLSVFFSTSPKRMNILDKVSGNRLPSGSNTRWNFKSRTIQVIIDHRTQLVEAFDTILNSDEFSTDKEIIRESVGFKKMLNDFIFLFLLYTHLTTYFNKQIYCKDRIQNLLKTLKTFRDDKHFDEIFNNICETMGGPPAKRRKTHQEGFDDSSVFFKRVYFEILDLVSSQIDARFKDLDQLTFLDLLCKTKFPMNSTLRLVFTHAIFGTDHTFSKVFPHKCLDSLIQNYPKLFDKVKLQSELPVWYTDPNILGEPSVYSDILQFIHNNDLKNEVPQIYTLLSLILTLTCCNFSLSGTQFFSFKRIKTYSRNSMGQTRLSNLGTISIESDLVKHLQNFSGFKFHDKVIDHFAAMKNRRIDLIYKHTG</sequence>
<dbReference type="InterPro" id="IPR012337">
    <property type="entry name" value="RNaseH-like_sf"/>
</dbReference>
<reference evidence="2 3" key="1">
    <citation type="journal article" date="2023" name="Insect Mol. Biol.">
        <title>Genome sequencing provides insights into the evolution of gene families encoding plant cell wall-degrading enzymes in longhorned beetles.</title>
        <authorList>
            <person name="Shin N.R."/>
            <person name="Okamura Y."/>
            <person name="Kirsch R."/>
            <person name="Pauchet Y."/>
        </authorList>
    </citation>
    <scope>NUCLEOTIDE SEQUENCE [LARGE SCALE GENOMIC DNA]</scope>
    <source>
        <strain evidence="2">EAD_L_NR</strain>
    </source>
</reference>
<keyword evidence="3" id="KW-1185">Reference proteome</keyword>
<evidence type="ECO:0000313" key="2">
    <source>
        <dbReference type="EMBL" id="KAJ8912005.1"/>
    </source>
</evidence>
<comment type="caution">
    <text evidence="2">The sequence shown here is derived from an EMBL/GenBank/DDBJ whole genome shotgun (WGS) entry which is preliminary data.</text>
</comment>
<evidence type="ECO:0000259" key="1">
    <source>
        <dbReference type="Pfam" id="PF14291"/>
    </source>
</evidence>